<comment type="pathway">
    <text evidence="2">Amino-acid biosynthesis; L-tryptophan biosynthesis; L-tryptophan from chorismate: step 4/5.</text>
</comment>
<comment type="catalytic activity">
    <reaction evidence="1">
        <text>1-(2-carboxyphenylamino)-1-deoxy-D-ribulose 5-phosphate + H(+) = (1S,2R)-1-C-(indol-3-yl)glycerol 3-phosphate + CO2 + H2O</text>
        <dbReference type="Rhea" id="RHEA:23476"/>
        <dbReference type="ChEBI" id="CHEBI:15377"/>
        <dbReference type="ChEBI" id="CHEBI:15378"/>
        <dbReference type="ChEBI" id="CHEBI:16526"/>
        <dbReference type="ChEBI" id="CHEBI:58613"/>
        <dbReference type="ChEBI" id="CHEBI:58866"/>
        <dbReference type="EC" id="4.1.1.48"/>
    </reaction>
</comment>
<accession>A0A6A0AFA0</accession>
<feature type="domain" description="Indole-3-glycerol phosphate synthase" evidence="9">
    <location>
        <begin position="17"/>
        <end position="87"/>
    </location>
</feature>
<keyword evidence="11" id="KW-1185">Reference proteome</keyword>
<keyword evidence="6" id="KW-0822">Tryptophan biosynthesis</keyword>
<protein>
    <recommendedName>
        <fullName evidence="3">indole-3-glycerol-phosphate synthase</fullName>
        <ecNumber evidence="3">4.1.1.48</ecNumber>
    </recommendedName>
</protein>
<dbReference type="GO" id="GO:0004425">
    <property type="term" value="F:indole-3-glycerol-phosphate synthase activity"/>
    <property type="evidence" value="ECO:0007669"/>
    <property type="project" value="UniProtKB-EC"/>
</dbReference>
<gene>
    <name evidence="10" type="ORF">HaLaN_30448</name>
</gene>
<dbReference type="GO" id="GO:0000162">
    <property type="term" value="P:L-tryptophan biosynthetic process"/>
    <property type="evidence" value="ECO:0007669"/>
    <property type="project" value="UniProtKB-UniPathway"/>
</dbReference>
<dbReference type="PANTHER" id="PTHR22854">
    <property type="entry name" value="TRYPTOPHAN BIOSYNTHESIS PROTEIN"/>
    <property type="match status" value="1"/>
</dbReference>
<name>A0A6A0AFA0_HAELA</name>
<evidence type="ECO:0000256" key="7">
    <source>
        <dbReference type="ARBA" id="ARBA00023141"/>
    </source>
</evidence>
<keyword evidence="4" id="KW-0028">Amino-acid biosynthesis</keyword>
<evidence type="ECO:0000313" key="11">
    <source>
        <dbReference type="Proteomes" id="UP000485058"/>
    </source>
</evidence>
<feature type="non-terminal residue" evidence="10">
    <location>
        <position position="1"/>
    </location>
</feature>
<evidence type="ECO:0000256" key="5">
    <source>
        <dbReference type="ARBA" id="ARBA00022793"/>
    </source>
</evidence>
<dbReference type="InterPro" id="IPR045186">
    <property type="entry name" value="Indole-3-glycerol_P_synth"/>
</dbReference>
<dbReference type="UniPathway" id="UPA00035">
    <property type="reaction ID" value="UER00043"/>
</dbReference>
<keyword evidence="7" id="KW-0057">Aromatic amino acid biosynthesis</keyword>
<evidence type="ECO:0000256" key="3">
    <source>
        <dbReference type="ARBA" id="ARBA00012362"/>
    </source>
</evidence>
<dbReference type="PANTHER" id="PTHR22854:SF2">
    <property type="entry name" value="INDOLE-3-GLYCEROL-PHOSPHATE SYNTHASE"/>
    <property type="match status" value="1"/>
</dbReference>
<reference evidence="10 11" key="1">
    <citation type="submission" date="2020-02" db="EMBL/GenBank/DDBJ databases">
        <title>Draft genome sequence of Haematococcus lacustris strain NIES-144.</title>
        <authorList>
            <person name="Morimoto D."/>
            <person name="Nakagawa S."/>
            <person name="Yoshida T."/>
            <person name="Sawayama S."/>
        </authorList>
    </citation>
    <scope>NUCLEOTIDE SEQUENCE [LARGE SCALE GENOMIC DNA]</scope>
    <source>
        <strain evidence="10 11">NIES-144</strain>
    </source>
</reference>
<evidence type="ECO:0000256" key="4">
    <source>
        <dbReference type="ARBA" id="ARBA00022605"/>
    </source>
</evidence>
<dbReference type="Pfam" id="PF00218">
    <property type="entry name" value="IGPS"/>
    <property type="match status" value="1"/>
</dbReference>
<dbReference type="Gene3D" id="3.20.20.70">
    <property type="entry name" value="Aldolase class I"/>
    <property type="match status" value="1"/>
</dbReference>
<evidence type="ECO:0000259" key="9">
    <source>
        <dbReference type="Pfam" id="PF00218"/>
    </source>
</evidence>
<dbReference type="EC" id="4.1.1.48" evidence="3"/>
<evidence type="ECO:0000256" key="2">
    <source>
        <dbReference type="ARBA" id="ARBA00004696"/>
    </source>
</evidence>
<evidence type="ECO:0000313" key="10">
    <source>
        <dbReference type="EMBL" id="GFH31406.1"/>
    </source>
</evidence>
<dbReference type="InterPro" id="IPR013785">
    <property type="entry name" value="Aldolase_TIM"/>
</dbReference>
<dbReference type="InterPro" id="IPR011060">
    <property type="entry name" value="RibuloseP-bd_barrel"/>
</dbReference>
<dbReference type="SUPFAM" id="SSF51366">
    <property type="entry name" value="Ribulose-phoshate binding barrel"/>
    <property type="match status" value="1"/>
</dbReference>
<organism evidence="10 11">
    <name type="scientific">Haematococcus lacustris</name>
    <name type="common">Green alga</name>
    <name type="synonym">Haematococcus pluvialis</name>
    <dbReference type="NCBI Taxonomy" id="44745"/>
    <lineage>
        <taxon>Eukaryota</taxon>
        <taxon>Viridiplantae</taxon>
        <taxon>Chlorophyta</taxon>
        <taxon>core chlorophytes</taxon>
        <taxon>Chlorophyceae</taxon>
        <taxon>CS clade</taxon>
        <taxon>Chlamydomonadales</taxon>
        <taxon>Haematococcaceae</taxon>
        <taxon>Haematococcus</taxon>
    </lineage>
</organism>
<dbReference type="AlphaFoldDB" id="A0A6A0AFA0"/>
<keyword evidence="5" id="KW-0210">Decarboxylase</keyword>
<evidence type="ECO:0000256" key="6">
    <source>
        <dbReference type="ARBA" id="ARBA00022822"/>
    </source>
</evidence>
<evidence type="ECO:0000256" key="8">
    <source>
        <dbReference type="ARBA" id="ARBA00023239"/>
    </source>
</evidence>
<dbReference type="Proteomes" id="UP000485058">
    <property type="component" value="Unassembled WGS sequence"/>
</dbReference>
<proteinExistence type="predicted"/>
<dbReference type="InterPro" id="IPR013798">
    <property type="entry name" value="Indole-3-glycerol_P_synth_dom"/>
</dbReference>
<keyword evidence="8" id="KW-0456">Lyase</keyword>
<comment type="caution">
    <text evidence="10">The sequence shown here is derived from an EMBL/GenBank/DDBJ whole genome shotgun (WGS) entry which is preliminary data.</text>
</comment>
<dbReference type="GO" id="GO:0004640">
    <property type="term" value="F:phosphoribosylanthranilate isomerase activity"/>
    <property type="evidence" value="ECO:0007669"/>
    <property type="project" value="TreeGrafter"/>
</dbReference>
<evidence type="ECO:0000256" key="1">
    <source>
        <dbReference type="ARBA" id="ARBA00001633"/>
    </source>
</evidence>
<dbReference type="EMBL" id="BLLF01005602">
    <property type="protein sequence ID" value="GFH31406.1"/>
    <property type="molecule type" value="Genomic_DNA"/>
</dbReference>
<sequence length="154" mass="15785">GKAVLVWEVVRPGPASSPADLARLARQYVSLGADALAVRTDAADSPSALADLWAVTQAVKVPVLARDWVIHPLQVVDAKEAGAAGVLGVIHQDAPVEVVNAQEVDSLSRAGVAFFGINLSIGLSLPIPGFAEDVAHGLLGRLPFGAVSLVGVKT</sequence>